<proteinExistence type="predicted"/>
<dbReference type="InterPro" id="IPR039426">
    <property type="entry name" value="TonB-dep_rcpt-like"/>
</dbReference>
<dbReference type="PANTHER" id="PTHR30069:SF46">
    <property type="entry name" value="OAR PROTEIN"/>
    <property type="match status" value="1"/>
</dbReference>
<reference evidence="9" key="1">
    <citation type="journal article" date="2019" name="Int. J. Syst. Evol. Microbiol.">
        <title>The Global Catalogue of Microorganisms (GCM) 10K type strain sequencing project: providing services to taxonomists for standard genome sequencing and annotation.</title>
        <authorList>
            <consortium name="The Broad Institute Genomics Platform"/>
            <consortium name="The Broad Institute Genome Sequencing Center for Infectious Disease"/>
            <person name="Wu L."/>
            <person name="Ma J."/>
        </authorList>
    </citation>
    <scope>NUCLEOTIDE SEQUENCE [LARGE SCALE GENOMIC DNA]</scope>
    <source>
        <strain evidence="9">KCTC 52298</strain>
    </source>
</reference>
<keyword evidence="3" id="KW-1134">Transmembrane beta strand</keyword>
<evidence type="ECO:0000256" key="2">
    <source>
        <dbReference type="ARBA" id="ARBA00022448"/>
    </source>
</evidence>
<keyword evidence="4" id="KW-0812">Transmembrane</keyword>
<dbReference type="Pfam" id="PF25183">
    <property type="entry name" value="OMP_b-brl_4"/>
    <property type="match status" value="2"/>
</dbReference>
<dbReference type="InterPro" id="IPR036942">
    <property type="entry name" value="Beta-barrel_TonB_sf"/>
</dbReference>
<dbReference type="Gene3D" id="2.40.170.20">
    <property type="entry name" value="TonB-dependent receptor, beta-barrel domain"/>
    <property type="match status" value="1"/>
</dbReference>
<evidence type="ECO:0000313" key="9">
    <source>
        <dbReference type="Proteomes" id="UP001597440"/>
    </source>
</evidence>
<keyword evidence="2" id="KW-0813">Transport</keyword>
<name>A0ABW5L447_9SPHI</name>
<evidence type="ECO:0000259" key="7">
    <source>
        <dbReference type="Pfam" id="PF25183"/>
    </source>
</evidence>
<dbReference type="InterPro" id="IPR008969">
    <property type="entry name" value="CarboxyPept-like_regulatory"/>
</dbReference>
<keyword evidence="6" id="KW-0998">Cell outer membrane</keyword>
<keyword evidence="5" id="KW-0472">Membrane</keyword>
<evidence type="ECO:0000256" key="5">
    <source>
        <dbReference type="ARBA" id="ARBA00023136"/>
    </source>
</evidence>
<organism evidence="8 9">
    <name type="scientific">Sphingobacterium tabacisoli</name>
    <dbReference type="NCBI Taxonomy" id="2044855"/>
    <lineage>
        <taxon>Bacteria</taxon>
        <taxon>Pseudomonadati</taxon>
        <taxon>Bacteroidota</taxon>
        <taxon>Sphingobacteriia</taxon>
        <taxon>Sphingobacteriales</taxon>
        <taxon>Sphingobacteriaceae</taxon>
        <taxon>Sphingobacterium</taxon>
    </lineage>
</organism>
<evidence type="ECO:0000256" key="1">
    <source>
        <dbReference type="ARBA" id="ARBA00004571"/>
    </source>
</evidence>
<dbReference type="Proteomes" id="UP001597440">
    <property type="component" value="Unassembled WGS sequence"/>
</dbReference>
<dbReference type="Pfam" id="PF13620">
    <property type="entry name" value="CarboxypepD_reg"/>
    <property type="match status" value="1"/>
</dbReference>
<dbReference type="SUPFAM" id="SSF56935">
    <property type="entry name" value="Porins"/>
    <property type="match status" value="1"/>
</dbReference>
<dbReference type="InterPro" id="IPR057601">
    <property type="entry name" value="Oar-like_b-barrel"/>
</dbReference>
<feature type="domain" description="TonB-dependent transporter Oar-like beta-barrel" evidence="7">
    <location>
        <begin position="370"/>
        <end position="1047"/>
    </location>
</feature>
<evidence type="ECO:0000256" key="3">
    <source>
        <dbReference type="ARBA" id="ARBA00022452"/>
    </source>
</evidence>
<feature type="domain" description="TonB-dependent transporter Oar-like beta-barrel" evidence="7">
    <location>
        <begin position="254"/>
        <end position="334"/>
    </location>
</feature>
<dbReference type="Gene3D" id="2.170.130.10">
    <property type="entry name" value="TonB-dependent receptor, plug domain"/>
    <property type="match status" value="1"/>
</dbReference>
<keyword evidence="9" id="KW-1185">Reference proteome</keyword>
<evidence type="ECO:0000256" key="6">
    <source>
        <dbReference type="ARBA" id="ARBA00023237"/>
    </source>
</evidence>
<dbReference type="SUPFAM" id="SSF49464">
    <property type="entry name" value="Carboxypeptidase regulatory domain-like"/>
    <property type="match status" value="1"/>
</dbReference>
<comment type="subcellular location">
    <subcellularLocation>
        <location evidence="1">Cell outer membrane</location>
        <topology evidence="1">Multi-pass membrane protein</topology>
    </subcellularLocation>
</comment>
<dbReference type="EMBL" id="JBHULD010000014">
    <property type="protein sequence ID" value="MFD2555504.1"/>
    <property type="molecule type" value="Genomic_DNA"/>
</dbReference>
<accession>A0ABW5L447</accession>
<sequence length="1093" mass="121736">MKLISKISNYTFLLLVFLLVINVPAISLAQETSGALTGRVMGDKQQPVSAATIEAVHIPSGTKYTLATDNDGRYTLNNLRIGGPYKVTVNRIGMQAEHKTDVFIRLGGAQQLDFVLLEDAKALEEVVVSARSIRGQRADSDGTGKNISAEQVQNMPTANRSITDVTRLTPQGSRDNSFGGTNFRYNNVTVDGAINNDAIGFSPSLGGQTGTSGMAGSSTRTNPISIDAIQDMQVYLAPFDVKIGNFTGGSINAVTRSGTNTVEGSVYGFGRNASLVGKDRVGTLGKMNSDFYDYQAGFRIGFPIIKNKLFFFSNEEITRRQDPTQLYIGSPETAHILSQADATTITTIAKDRYGDVFDVGTADVYTNWSKSTKFFNRIDWNINNQHQLAVRNNTIFSKATHMDRDQQDFRFSSMAFEQTNNQSSTVAELKSRFSNSLSGNLLVGFTLVNDRRDPLSDPTLPQVQIQGNTPGTTIYLGTDREASIFDMQQKTWELTANLNWNVGRHKFLLGTHNELYAIRYGFVNAWNGRVDYNTLQDFIDNKPYRVRGSYNYTNNNRDYILANPAADFNVNMYSLYIQDEIRVHDRLRVTPGLRADLASLPHMPTLSDKVATINADPSFGSTYHYTPLSRIENDFMNRIQISPRVGFRWEATEDRKLVVRGGAGLFTGRIPFAWLAYAYYNTGTNYGAFDQRADQKPFVPGSDAIKPGSNGIADFIAQNGAVINDPNSGKTQVDLVDNGFVLPQVFRSSLGIDYEMANEWKFTLEGMYTKNIKDVLFQQLNTKDNALWFGYDKEKQQPIYNGNVDGRFSNIYLLSNSSQGYRYSLTATVSKTVNRRLSATASYTFGESKDLSNGVRNSMESNWQLNQALVPNNPKLAYSNFDIRHRIVSSINYNQYWKTAGKTSVTLFVSAQSGSPFTYGIVNNTIQGIPQQVSLLYIPTASEAVHYFKDIEQGATASEQATAFNKFIDGNEYLSSRRGAFTERNMGRTPWNVQADLRLAHDLFVSSKKSQFITISADVINLTNLLNRSWGVQYFSPNTFNSTSSVGLTPTLFPPQQNQGSWPVFTFAEPGEAYSVDYFNSRTQVQLGVRYTF</sequence>
<dbReference type="PANTHER" id="PTHR30069">
    <property type="entry name" value="TONB-DEPENDENT OUTER MEMBRANE RECEPTOR"/>
    <property type="match status" value="1"/>
</dbReference>
<protein>
    <submittedName>
        <fullName evidence="8">Carboxypeptidase regulatory-like domain-containing protein</fullName>
    </submittedName>
</protein>
<dbReference type="Gene3D" id="2.60.40.1120">
    <property type="entry name" value="Carboxypeptidase-like, regulatory domain"/>
    <property type="match status" value="1"/>
</dbReference>
<gene>
    <name evidence="8" type="ORF">ACFSQW_13945</name>
</gene>
<evidence type="ECO:0000313" key="8">
    <source>
        <dbReference type="EMBL" id="MFD2555504.1"/>
    </source>
</evidence>
<dbReference type="InterPro" id="IPR037066">
    <property type="entry name" value="Plug_dom_sf"/>
</dbReference>
<comment type="caution">
    <text evidence="8">The sequence shown here is derived from an EMBL/GenBank/DDBJ whole genome shotgun (WGS) entry which is preliminary data.</text>
</comment>
<evidence type="ECO:0000256" key="4">
    <source>
        <dbReference type="ARBA" id="ARBA00022692"/>
    </source>
</evidence>
<dbReference type="RefSeq" id="WP_210353826.1">
    <property type="nucleotide sequence ID" value="NZ_JAEQMU010000001.1"/>
</dbReference>